<dbReference type="EMBL" id="JANVFT010000023">
    <property type="protein sequence ID" value="KAJ4497156.1"/>
    <property type="molecule type" value="Genomic_DNA"/>
</dbReference>
<dbReference type="SMART" id="SM00332">
    <property type="entry name" value="PP2Cc"/>
    <property type="match status" value="1"/>
</dbReference>
<feature type="compositionally biased region" description="Basic and acidic residues" evidence="6">
    <location>
        <begin position="228"/>
        <end position="242"/>
    </location>
</feature>
<protein>
    <submittedName>
        <fullName evidence="8">Phosphatase 2C-like domain-containing protein</fullName>
    </submittedName>
</protein>
<feature type="region of interest" description="Disordered" evidence="6">
    <location>
        <begin position="1"/>
        <end position="49"/>
    </location>
</feature>
<feature type="compositionally biased region" description="Low complexity" evidence="6">
    <location>
        <begin position="217"/>
        <end position="226"/>
    </location>
</feature>
<gene>
    <name evidence="8" type="ORF">C8R41DRAFT_823463</name>
</gene>
<dbReference type="PROSITE" id="PS51746">
    <property type="entry name" value="PPM_2"/>
    <property type="match status" value="1"/>
</dbReference>
<feature type="compositionally biased region" description="Polar residues" evidence="6">
    <location>
        <begin position="1"/>
        <end position="11"/>
    </location>
</feature>
<organism evidence="8 9">
    <name type="scientific">Lentinula lateritia</name>
    <dbReference type="NCBI Taxonomy" id="40482"/>
    <lineage>
        <taxon>Eukaryota</taxon>
        <taxon>Fungi</taxon>
        <taxon>Dikarya</taxon>
        <taxon>Basidiomycota</taxon>
        <taxon>Agaricomycotina</taxon>
        <taxon>Agaricomycetes</taxon>
        <taxon>Agaricomycetidae</taxon>
        <taxon>Agaricales</taxon>
        <taxon>Marasmiineae</taxon>
        <taxon>Omphalotaceae</taxon>
        <taxon>Lentinula</taxon>
    </lineage>
</organism>
<dbReference type="SUPFAM" id="SSF81606">
    <property type="entry name" value="PP2C-like"/>
    <property type="match status" value="1"/>
</dbReference>
<dbReference type="CDD" id="cd00143">
    <property type="entry name" value="PP2Cc"/>
    <property type="match status" value="1"/>
</dbReference>
<comment type="caution">
    <text evidence="8">The sequence shown here is derived from an EMBL/GenBank/DDBJ whole genome shotgun (WGS) entry which is preliminary data.</text>
</comment>
<keyword evidence="3 5" id="KW-0378">Hydrolase</keyword>
<dbReference type="InterPro" id="IPR015655">
    <property type="entry name" value="PP2C"/>
</dbReference>
<evidence type="ECO:0000256" key="3">
    <source>
        <dbReference type="ARBA" id="ARBA00022801"/>
    </source>
</evidence>
<comment type="similarity">
    <text evidence="1 5">Belongs to the PP2C family.</text>
</comment>
<dbReference type="InterPro" id="IPR036457">
    <property type="entry name" value="PPM-type-like_dom_sf"/>
</dbReference>
<keyword evidence="9" id="KW-1185">Reference proteome</keyword>
<sequence length="436" mass="47095">MATSNSLVNSDDTFDENDLVSPPRSSSPLPPSSSMPRTGFSESPNARSKSITTADLDTYGILNRHAAKNIWYQVGVSENKGTRRTMEDAHSFVTDFDNIRGQGFFAIFDGHAGKHAAEWCGNHFHEYLLDSLRSAPEMAVPDLLNRTFHEVDASLSQMCEESDGKIHSGCTAVTAFLRIEDADGHQSFLDLAQPQSPYPESPVATKVQESDEPPSPHGSSGESVSGDEATKPKKKSLSDPIKKALRSLGGGSISGAISPARKTQSPTPSAPKDSTEKKAVRIPPESSRRVLYCANAGDARGVLCRAGKAVRLTYDHKGSDKQEAKRITDAGGFVMGGRVNGVLAVTRSLGDSSMKDFVVGAPYTTETELIEEDEFLILACDGLWDVIGDQAAVNQIKTMDDAQSASHHLLRYALNNHTTDNVTVVVVRFKNNNNNQ</sequence>
<evidence type="ECO:0000256" key="4">
    <source>
        <dbReference type="ARBA" id="ARBA00022912"/>
    </source>
</evidence>
<evidence type="ECO:0000313" key="8">
    <source>
        <dbReference type="EMBL" id="KAJ4497156.1"/>
    </source>
</evidence>
<name>A0ABQ8VMM0_9AGAR</name>
<evidence type="ECO:0000256" key="1">
    <source>
        <dbReference type="ARBA" id="ARBA00006702"/>
    </source>
</evidence>
<evidence type="ECO:0000256" key="2">
    <source>
        <dbReference type="ARBA" id="ARBA00022723"/>
    </source>
</evidence>
<dbReference type="InterPro" id="IPR001932">
    <property type="entry name" value="PPM-type_phosphatase-like_dom"/>
</dbReference>
<dbReference type="PROSITE" id="PS01032">
    <property type="entry name" value="PPM_1"/>
    <property type="match status" value="1"/>
</dbReference>
<feature type="compositionally biased region" description="Polar residues" evidence="6">
    <location>
        <begin position="40"/>
        <end position="49"/>
    </location>
</feature>
<dbReference type="Proteomes" id="UP001150217">
    <property type="component" value="Unassembled WGS sequence"/>
</dbReference>
<evidence type="ECO:0000256" key="6">
    <source>
        <dbReference type="SAM" id="MobiDB-lite"/>
    </source>
</evidence>
<keyword evidence="4 5" id="KW-0904">Protein phosphatase</keyword>
<proteinExistence type="inferred from homology"/>
<dbReference type="PANTHER" id="PTHR13832:SF837">
    <property type="entry name" value="PROTEIN PHOSPHATASE 2C-LIKE DOMAIN-CONTAINING PROTEIN 1"/>
    <property type="match status" value="1"/>
</dbReference>
<accession>A0ABQ8VMM0</accession>
<reference evidence="8" key="1">
    <citation type="submission" date="2022-08" db="EMBL/GenBank/DDBJ databases">
        <title>A Global Phylogenomic Analysis of the Shiitake Genus Lentinula.</title>
        <authorList>
            <consortium name="DOE Joint Genome Institute"/>
            <person name="Sierra-Patev S."/>
            <person name="Min B."/>
            <person name="Naranjo-Ortiz M."/>
            <person name="Looney B."/>
            <person name="Konkel Z."/>
            <person name="Slot J.C."/>
            <person name="Sakamoto Y."/>
            <person name="Steenwyk J.L."/>
            <person name="Rokas A."/>
            <person name="Carro J."/>
            <person name="Camarero S."/>
            <person name="Ferreira P."/>
            <person name="Molpeceres G."/>
            <person name="Ruiz-Duenas F.J."/>
            <person name="Serrano A."/>
            <person name="Henrissat B."/>
            <person name="Drula E."/>
            <person name="Hughes K.W."/>
            <person name="Mata J.L."/>
            <person name="Ishikawa N.K."/>
            <person name="Vargas-Isla R."/>
            <person name="Ushijima S."/>
            <person name="Smith C.A."/>
            <person name="Ahrendt S."/>
            <person name="Andreopoulos W."/>
            <person name="He G."/>
            <person name="Labutti K."/>
            <person name="Lipzen A."/>
            <person name="Ng V."/>
            <person name="Riley R."/>
            <person name="Sandor L."/>
            <person name="Barry K."/>
            <person name="Martinez A.T."/>
            <person name="Xiao Y."/>
            <person name="Gibbons J.G."/>
            <person name="Terashima K."/>
            <person name="Grigoriev I.V."/>
            <person name="Hibbett D.S."/>
        </authorList>
    </citation>
    <scope>NUCLEOTIDE SEQUENCE</scope>
    <source>
        <strain evidence="8">RHP3577 ss4</strain>
    </source>
</reference>
<dbReference type="Gene3D" id="3.60.40.10">
    <property type="entry name" value="PPM-type phosphatase domain"/>
    <property type="match status" value="1"/>
</dbReference>
<dbReference type="SMART" id="SM00331">
    <property type="entry name" value="PP2C_SIG"/>
    <property type="match status" value="1"/>
</dbReference>
<feature type="region of interest" description="Disordered" evidence="6">
    <location>
        <begin position="190"/>
        <end position="283"/>
    </location>
</feature>
<dbReference type="Pfam" id="PF00481">
    <property type="entry name" value="PP2C"/>
    <property type="match status" value="2"/>
</dbReference>
<dbReference type="InterPro" id="IPR000222">
    <property type="entry name" value="PP2C_BS"/>
</dbReference>
<evidence type="ECO:0000313" key="9">
    <source>
        <dbReference type="Proteomes" id="UP001150217"/>
    </source>
</evidence>
<evidence type="ECO:0000256" key="5">
    <source>
        <dbReference type="RuleBase" id="RU003465"/>
    </source>
</evidence>
<evidence type="ECO:0000259" key="7">
    <source>
        <dbReference type="PROSITE" id="PS51746"/>
    </source>
</evidence>
<dbReference type="PANTHER" id="PTHR13832">
    <property type="entry name" value="PROTEIN PHOSPHATASE 2C"/>
    <property type="match status" value="1"/>
</dbReference>
<keyword evidence="2" id="KW-0479">Metal-binding</keyword>
<feature type="domain" description="PPM-type phosphatase" evidence="7">
    <location>
        <begin position="73"/>
        <end position="429"/>
    </location>
</feature>